<dbReference type="EMBL" id="JAQQEZ010000009">
    <property type="protein sequence ID" value="MFM0002479.1"/>
    <property type="molecule type" value="Genomic_DNA"/>
</dbReference>
<feature type="domain" description="Flagellar motor switch protein FliN-like C-terminal" evidence="3">
    <location>
        <begin position="384"/>
        <end position="453"/>
    </location>
</feature>
<dbReference type="SUPFAM" id="SSF101801">
    <property type="entry name" value="Surface presentation of antigens (SPOA)"/>
    <property type="match status" value="1"/>
</dbReference>
<protein>
    <submittedName>
        <fullName evidence="4">Type III secretion system cytoplasmic ring protein SctQ</fullName>
    </submittedName>
</protein>
<dbReference type="NCBIfam" id="TIGR02551">
    <property type="entry name" value="SpaO_YscQ"/>
    <property type="match status" value="1"/>
</dbReference>
<comment type="similarity">
    <text evidence="1">Belongs to the FliN/MopA/SpaO family.</text>
</comment>
<name>A0ABW9ARG4_9BURK</name>
<reference evidence="4 5" key="1">
    <citation type="journal article" date="2024" name="Chem. Sci.">
        <title>Discovery of megapolipeptins by genome mining of a Burkholderiales bacteria collection.</title>
        <authorList>
            <person name="Paulo B.S."/>
            <person name="Recchia M.J.J."/>
            <person name="Lee S."/>
            <person name="Fergusson C.H."/>
            <person name="Romanowski S.B."/>
            <person name="Hernandez A."/>
            <person name="Krull N."/>
            <person name="Liu D.Y."/>
            <person name="Cavanagh H."/>
            <person name="Bos A."/>
            <person name="Gray C.A."/>
            <person name="Murphy B.T."/>
            <person name="Linington R.G."/>
            <person name="Eustaquio A.S."/>
        </authorList>
    </citation>
    <scope>NUCLEOTIDE SEQUENCE [LARGE SCALE GENOMIC DNA]</scope>
    <source>
        <strain evidence="4 5">RL17-350-BIC-A</strain>
    </source>
</reference>
<dbReference type="InterPro" id="IPR036429">
    <property type="entry name" value="SpoA-like_sf"/>
</dbReference>
<evidence type="ECO:0000313" key="5">
    <source>
        <dbReference type="Proteomes" id="UP001629230"/>
    </source>
</evidence>
<dbReference type="Proteomes" id="UP001629230">
    <property type="component" value="Unassembled WGS sequence"/>
</dbReference>
<dbReference type="InterPro" id="IPR001543">
    <property type="entry name" value="FliN-like_C"/>
</dbReference>
<feature type="region of interest" description="Disordered" evidence="2">
    <location>
        <begin position="1"/>
        <end position="38"/>
    </location>
</feature>
<dbReference type="InterPro" id="IPR013385">
    <property type="entry name" value="T3SS_SpaO/YscQ/SpaO"/>
</dbReference>
<accession>A0ABW9ARG4</accession>
<dbReference type="Pfam" id="PF01052">
    <property type="entry name" value="FliMN_C"/>
    <property type="match status" value="1"/>
</dbReference>
<dbReference type="PANTHER" id="PTHR30034">
    <property type="entry name" value="FLAGELLAR MOTOR SWITCH PROTEIN FLIM"/>
    <property type="match status" value="1"/>
</dbReference>
<evidence type="ECO:0000256" key="1">
    <source>
        <dbReference type="ARBA" id="ARBA00009226"/>
    </source>
</evidence>
<evidence type="ECO:0000313" key="4">
    <source>
        <dbReference type="EMBL" id="MFM0002479.1"/>
    </source>
</evidence>
<gene>
    <name evidence="4" type="primary">sctQ</name>
    <name evidence="4" type="ORF">PQR57_15770</name>
</gene>
<keyword evidence="5" id="KW-1185">Reference proteome</keyword>
<organism evidence="4 5">
    <name type="scientific">Paraburkholderia dipogonis</name>
    <dbReference type="NCBI Taxonomy" id="1211383"/>
    <lineage>
        <taxon>Bacteria</taxon>
        <taxon>Pseudomonadati</taxon>
        <taxon>Pseudomonadota</taxon>
        <taxon>Betaproteobacteria</taxon>
        <taxon>Burkholderiales</taxon>
        <taxon>Burkholderiaceae</taxon>
        <taxon>Paraburkholderia</taxon>
    </lineage>
</organism>
<dbReference type="PANTHER" id="PTHR30034:SF6">
    <property type="entry name" value="YOP PROTEINS TRANSLOCATION PROTEIN Q"/>
    <property type="match status" value="1"/>
</dbReference>
<dbReference type="RefSeq" id="WP_408177801.1">
    <property type="nucleotide sequence ID" value="NZ_JAQQEZ010000009.1"/>
</dbReference>
<proteinExistence type="inferred from homology"/>
<comment type="caution">
    <text evidence="4">The sequence shown here is derived from an EMBL/GenBank/DDBJ whole genome shotgun (WGS) entry which is preliminary data.</text>
</comment>
<evidence type="ECO:0000256" key="2">
    <source>
        <dbReference type="SAM" id="MobiDB-lite"/>
    </source>
</evidence>
<sequence>MTDSLRMTYPLDEPTTEDEAVTDPRAVRKRASVSEPSRGAAELAHRRVIVPFRMPVVSHGDARITRTICDTRVANHLRVTLGITEWHAALTDAHTFDAAYADPGVIELTLAPVDGGTTTGLRVALDLRAYPALSIAAWPDSDALSTKPPADVALRQAVAGVVLAPLFERLVGAGFKDPRVVAVRRARLRDIASTSTSASMRKLTSEAHAATPPVVALSFVLAERRYQAAVIAEPACYDLLDRLLRSDTDATQALNPTPGAFASNDSSAHASADLDVPGSLILGVKRLPVDTLNALEPGDVLLRAAFPSLDAALLGASDDSSASHARPRAVAAWGTPGLTRVCAAVEIDGHALVIVKEPNMSEELDPASADAGLAIDDPADPIRIGELELPVQFEIDTVALPLAQLSALGPGYVLELPVPVADAQLRLVAHGQTIGYGELVTVGEHLGIRIIRMAHRHGPIQ</sequence>
<evidence type="ECO:0000259" key="3">
    <source>
        <dbReference type="Pfam" id="PF01052"/>
    </source>
</evidence>
<dbReference type="Gene3D" id="2.30.330.10">
    <property type="entry name" value="SpoA-like"/>
    <property type="match status" value="1"/>
</dbReference>